<reference evidence="10 11" key="1">
    <citation type="journal article" date="2008" name="J. Bacteriol.">
        <title>Comparative genome sequence analysis of multidrug-resistant Acinetobacter baumannii.</title>
        <authorList>
            <person name="Adams M.D."/>
            <person name="Goglin K."/>
            <person name="Molyneaux N."/>
            <person name="Hujer K.M."/>
            <person name="Lavender H."/>
            <person name="Jamison J.J."/>
            <person name="MacDonald I.J."/>
            <person name="Martin K.M."/>
            <person name="Russo T."/>
            <person name="Campagnari A.A."/>
            <person name="Hujer A.M."/>
            <person name="Bonomo R.A."/>
            <person name="Gill S.R."/>
        </authorList>
    </citation>
    <scope>NUCLEOTIDE SEQUENCE [LARGE SCALE GENOMIC DNA]</scope>
    <source>
        <strain evidence="10 11">AB307-0294</strain>
    </source>
</reference>
<evidence type="ECO:0000259" key="9">
    <source>
        <dbReference type="Pfam" id="PF01555"/>
    </source>
</evidence>
<keyword evidence="6" id="KW-0238">DNA-binding</keyword>
<dbReference type="GO" id="GO:0032259">
    <property type="term" value="P:methylation"/>
    <property type="evidence" value="ECO:0007669"/>
    <property type="project" value="UniProtKB-KW"/>
</dbReference>
<dbReference type="REBASE" id="19322">
    <property type="entry name" value="M.Aba307ORF2561P"/>
</dbReference>
<dbReference type="GO" id="GO:0008170">
    <property type="term" value="F:N-methyltransferase activity"/>
    <property type="evidence" value="ECO:0007669"/>
    <property type="project" value="InterPro"/>
</dbReference>
<accession>A0A5K6CSY7</accession>
<keyword evidence="4" id="KW-0949">S-adenosyl-L-methionine</keyword>
<dbReference type="REBASE" id="224651">
    <property type="entry name" value="M.Aba294ORF2536P"/>
</dbReference>
<dbReference type="KEGG" id="abb:ABBFA_02536"/>
<sequence length="348" mass="39543">MNKILFGDCRDLMNQMIEEGLKAQTCVTSPPYFGLRDYGVNGQLGLENTVDEYVQNMVEVFRLVRELLHEDGTLWLNLGDSYAGSGLGMTRTGLNDGKNPKTKGLVLPKQNAAQSNLKPKDLIGIPWKVAFALQADGWYLRQDIIWHKPNPMPESITDRCTKAHEYIFLFSKSRRYFFDHVAIKEPVAESSIKRLSQNLDQQHGSTRAVMKHNGPMKAVYSRSSRDSFKRHNSKRAAVIPNQANGTHRSERLESEYDLLTRNKRSVWQVSTKPYKGAHFATFPMDLIEPCVLAGSRVNDVVFDPFMGSGTTAAVALMHNRQYLGCELNPQYYELQQERLEKVLKERAA</sequence>
<dbReference type="GO" id="GO:0003677">
    <property type="term" value="F:DNA binding"/>
    <property type="evidence" value="ECO:0007669"/>
    <property type="project" value="UniProtKB-KW"/>
</dbReference>
<keyword evidence="3 10" id="KW-0808">Transferase</keyword>
<evidence type="ECO:0000256" key="5">
    <source>
        <dbReference type="ARBA" id="ARBA00022747"/>
    </source>
</evidence>
<dbReference type="PROSITE" id="PS00093">
    <property type="entry name" value="N4_MTASE"/>
    <property type="match status" value="1"/>
</dbReference>
<dbReference type="GO" id="GO:0009307">
    <property type="term" value="P:DNA restriction-modification system"/>
    <property type="evidence" value="ECO:0007669"/>
    <property type="project" value="UniProtKB-KW"/>
</dbReference>
<comment type="similarity">
    <text evidence="1">Belongs to the N(4)/N(6)-methyltransferase family. N(4) subfamily.</text>
</comment>
<name>A0A5K6CSY7_ACIB3</name>
<gene>
    <name evidence="10" type="primary">mboIIM</name>
    <name evidence="10" type="ORF">ABBFA_02536</name>
</gene>
<evidence type="ECO:0000256" key="4">
    <source>
        <dbReference type="ARBA" id="ARBA00022691"/>
    </source>
</evidence>
<dbReference type="InterPro" id="IPR002941">
    <property type="entry name" value="DNA_methylase_N4/N6"/>
</dbReference>
<evidence type="ECO:0000256" key="1">
    <source>
        <dbReference type="ARBA" id="ARBA00010203"/>
    </source>
</evidence>
<dbReference type="Proteomes" id="UP000006924">
    <property type="component" value="Chromosome"/>
</dbReference>
<dbReference type="EMBL" id="CP001172">
    <property type="protein sequence ID" value="ATY44967.1"/>
    <property type="molecule type" value="Genomic_DNA"/>
</dbReference>
<dbReference type="SUPFAM" id="SSF53335">
    <property type="entry name" value="S-adenosyl-L-methionine-dependent methyltransferases"/>
    <property type="match status" value="1"/>
</dbReference>
<feature type="domain" description="DNA methylase N-4/N-6" evidence="9">
    <location>
        <begin position="24"/>
        <end position="335"/>
    </location>
</feature>
<dbReference type="PRINTS" id="PR00508">
    <property type="entry name" value="S21N4MTFRASE"/>
</dbReference>
<evidence type="ECO:0000256" key="6">
    <source>
        <dbReference type="ARBA" id="ARBA00023125"/>
    </source>
</evidence>
<evidence type="ECO:0000256" key="3">
    <source>
        <dbReference type="ARBA" id="ARBA00022679"/>
    </source>
</evidence>
<evidence type="ECO:0000313" key="10">
    <source>
        <dbReference type="EMBL" id="ATY44967.1"/>
    </source>
</evidence>
<dbReference type="InterPro" id="IPR017985">
    <property type="entry name" value="MeTrfase_CN4_CS"/>
</dbReference>
<dbReference type="RefSeq" id="WP_001033654.1">
    <property type="nucleotide sequence ID" value="NZ_CP001172.1"/>
</dbReference>
<keyword evidence="5" id="KW-0680">Restriction system</keyword>
<comment type="catalytic activity">
    <reaction evidence="7">
        <text>a 2'-deoxycytidine in DNA + S-adenosyl-L-methionine = an N(4)-methyl-2'-deoxycytidine in DNA + S-adenosyl-L-homocysteine + H(+)</text>
        <dbReference type="Rhea" id="RHEA:16857"/>
        <dbReference type="Rhea" id="RHEA-COMP:11369"/>
        <dbReference type="Rhea" id="RHEA-COMP:13674"/>
        <dbReference type="ChEBI" id="CHEBI:15378"/>
        <dbReference type="ChEBI" id="CHEBI:57856"/>
        <dbReference type="ChEBI" id="CHEBI:59789"/>
        <dbReference type="ChEBI" id="CHEBI:85452"/>
        <dbReference type="ChEBI" id="CHEBI:137933"/>
        <dbReference type="EC" id="2.1.1.113"/>
    </reaction>
</comment>
<dbReference type="EC" id="2.1.1.-" evidence="8"/>
<dbReference type="Pfam" id="PF01555">
    <property type="entry name" value="N6_N4_Mtase"/>
    <property type="match status" value="1"/>
</dbReference>
<dbReference type="AlphaFoldDB" id="A0A5K6CSY7"/>
<organism evidence="10 11">
    <name type="scientific">Acinetobacter baumannii (strain AB307-0294)</name>
    <dbReference type="NCBI Taxonomy" id="557600"/>
    <lineage>
        <taxon>Bacteria</taxon>
        <taxon>Pseudomonadati</taxon>
        <taxon>Pseudomonadota</taxon>
        <taxon>Gammaproteobacteria</taxon>
        <taxon>Moraxellales</taxon>
        <taxon>Moraxellaceae</taxon>
        <taxon>Acinetobacter</taxon>
        <taxon>Acinetobacter calcoaceticus/baumannii complex</taxon>
    </lineage>
</organism>
<evidence type="ECO:0000256" key="7">
    <source>
        <dbReference type="ARBA" id="ARBA00049120"/>
    </source>
</evidence>
<evidence type="ECO:0000256" key="2">
    <source>
        <dbReference type="ARBA" id="ARBA00022603"/>
    </source>
</evidence>
<evidence type="ECO:0000256" key="8">
    <source>
        <dbReference type="RuleBase" id="RU362026"/>
    </source>
</evidence>
<dbReference type="InterPro" id="IPR001091">
    <property type="entry name" value="RM_Methyltransferase"/>
</dbReference>
<evidence type="ECO:0000313" key="11">
    <source>
        <dbReference type="Proteomes" id="UP000006924"/>
    </source>
</evidence>
<proteinExistence type="inferred from homology"/>
<dbReference type="InterPro" id="IPR029063">
    <property type="entry name" value="SAM-dependent_MTases_sf"/>
</dbReference>
<dbReference type="Gene3D" id="3.40.50.150">
    <property type="entry name" value="Vaccinia Virus protein VP39"/>
    <property type="match status" value="1"/>
</dbReference>
<dbReference type="GO" id="GO:0015667">
    <property type="term" value="F:site-specific DNA-methyltransferase (cytosine-N4-specific) activity"/>
    <property type="evidence" value="ECO:0007669"/>
    <property type="project" value="UniProtKB-EC"/>
</dbReference>
<protein>
    <recommendedName>
        <fullName evidence="8">Methyltransferase</fullName>
        <ecNumber evidence="8">2.1.1.-</ecNumber>
    </recommendedName>
</protein>
<keyword evidence="2 10" id="KW-0489">Methyltransferase</keyword>